<dbReference type="PROSITE" id="PS00473">
    <property type="entry name" value="GNRH"/>
    <property type="match status" value="1"/>
</dbReference>
<feature type="signal peptide" evidence="6">
    <location>
        <begin position="1"/>
        <end position="19"/>
    </location>
</feature>
<proteinExistence type="inferred from homology"/>
<evidence type="ECO:0000256" key="4">
    <source>
        <dbReference type="SAM" id="MobiDB-lite"/>
    </source>
</evidence>
<feature type="chain" id="PRO_5046414376" description="Thioredoxin-like fold domain-containing protein" evidence="6">
    <location>
        <begin position="20"/>
        <end position="363"/>
    </location>
</feature>
<evidence type="ECO:0000256" key="1">
    <source>
        <dbReference type="ARBA" id="ARBA00004613"/>
    </source>
</evidence>
<dbReference type="Proteomes" id="UP001497453">
    <property type="component" value="Chromosome 2"/>
</dbReference>
<dbReference type="EMBL" id="OZ037945">
    <property type="protein sequence ID" value="CAL1700263.1"/>
    <property type="molecule type" value="Genomic_DNA"/>
</dbReference>
<evidence type="ECO:0000313" key="8">
    <source>
        <dbReference type="Proteomes" id="UP001497453"/>
    </source>
</evidence>
<keyword evidence="5" id="KW-0812">Transmembrane</keyword>
<evidence type="ECO:0000256" key="3">
    <source>
        <dbReference type="ARBA" id="ARBA00022525"/>
    </source>
</evidence>
<evidence type="ECO:0000256" key="6">
    <source>
        <dbReference type="SAM" id="SignalP"/>
    </source>
</evidence>
<keyword evidence="8" id="KW-1185">Reference proteome</keyword>
<name>A0ABP1CX88_9APHY</name>
<keyword evidence="5" id="KW-0472">Membrane</keyword>
<evidence type="ECO:0008006" key="9">
    <source>
        <dbReference type="Google" id="ProtNLM"/>
    </source>
</evidence>
<evidence type="ECO:0000256" key="2">
    <source>
        <dbReference type="ARBA" id="ARBA00010968"/>
    </source>
</evidence>
<feature type="transmembrane region" description="Helical" evidence="5">
    <location>
        <begin position="254"/>
        <end position="277"/>
    </location>
</feature>
<feature type="region of interest" description="Disordered" evidence="4">
    <location>
        <begin position="294"/>
        <end position="363"/>
    </location>
</feature>
<accession>A0ABP1CX88</accession>
<reference evidence="8" key="1">
    <citation type="submission" date="2024-04" db="EMBL/GenBank/DDBJ databases">
        <authorList>
            <person name="Shaw F."/>
            <person name="Minotto A."/>
        </authorList>
    </citation>
    <scope>NUCLEOTIDE SEQUENCE [LARGE SCALE GENOMIC DNA]</scope>
</reference>
<keyword evidence="6" id="KW-0732">Signal</keyword>
<evidence type="ECO:0000313" key="7">
    <source>
        <dbReference type="EMBL" id="CAL1700263.1"/>
    </source>
</evidence>
<feature type="region of interest" description="Disordered" evidence="4">
    <location>
        <begin position="25"/>
        <end position="55"/>
    </location>
</feature>
<keyword evidence="3" id="KW-0964">Secreted</keyword>
<dbReference type="InterPro" id="IPR002012">
    <property type="entry name" value="GnRH"/>
</dbReference>
<feature type="compositionally biased region" description="Low complexity" evidence="4">
    <location>
        <begin position="44"/>
        <end position="53"/>
    </location>
</feature>
<feature type="compositionally biased region" description="Basic residues" evidence="4">
    <location>
        <begin position="354"/>
        <end position="363"/>
    </location>
</feature>
<organism evidence="7 8">
    <name type="scientific">Somion occarium</name>
    <dbReference type="NCBI Taxonomy" id="3059160"/>
    <lineage>
        <taxon>Eukaryota</taxon>
        <taxon>Fungi</taxon>
        <taxon>Dikarya</taxon>
        <taxon>Basidiomycota</taxon>
        <taxon>Agaricomycotina</taxon>
        <taxon>Agaricomycetes</taxon>
        <taxon>Polyporales</taxon>
        <taxon>Cerrenaceae</taxon>
        <taxon>Somion</taxon>
    </lineage>
</organism>
<keyword evidence="5" id="KW-1133">Transmembrane helix</keyword>
<protein>
    <recommendedName>
        <fullName evidence="9">Thioredoxin-like fold domain-containing protein</fullName>
    </recommendedName>
</protein>
<comment type="similarity">
    <text evidence="2">Belongs to the GnRH family.</text>
</comment>
<gene>
    <name evidence="7" type="ORF">GFSPODELE1_LOCUS3075</name>
</gene>
<sequence length="363" mass="40877">MKFSTVLFTSLACASTASAQYFSEGWQPGQPIPDVNESPPTPSHHPSQHAPPHTGGSLFDVSRILECGPVSGLFNKIGVNISKHLEEARMQTEKLWDRRIPLITDDNYDEIIVKEELTPEEEEKRLWFVVITAQAGQQGGMSKFLDDNFDTAYNESIIEGDLPDVRWARIDYFNVTYLTTKWNIWQAPYVMVIRDRGQTLYFYKANQVRLTPEVIREFLKTETWKNSVAWKTPFSPGGDYERYMHYYALATQKIYNLIVVLPRWLVMILSGIVASFAMRLMHRNPAAEVAVSREEERKLKSQQRRANEAASKVDGAVGEGVSNVETKSAPSKNGERVEGVSGKTTGASPGKVKVGAKARKSKK</sequence>
<evidence type="ECO:0000256" key="5">
    <source>
        <dbReference type="SAM" id="Phobius"/>
    </source>
</evidence>
<comment type="subcellular location">
    <subcellularLocation>
        <location evidence="1">Secreted</location>
    </subcellularLocation>
</comment>